<dbReference type="AlphaFoldDB" id="A0A318KSL5"/>
<organism evidence="1 2">
    <name type="scientific">Rivihabitans pingtungensis</name>
    <dbReference type="NCBI Taxonomy" id="1054498"/>
    <lineage>
        <taxon>Bacteria</taxon>
        <taxon>Pseudomonadati</taxon>
        <taxon>Pseudomonadota</taxon>
        <taxon>Betaproteobacteria</taxon>
        <taxon>Neisseriales</taxon>
        <taxon>Aquaspirillaceae</taxon>
        <taxon>Rivihabitans</taxon>
    </lineage>
</organism>
<evidence type="ECO:0008006" key="3">
    <source>
        <dbReference type="Google" id="ProtNLM"/>
    </source>
</evidence>
<comment type="caution">
    <text evidence="1">The sequence shown here is derived from an EMBL/GenBank/DDBJ whole genome shotgun (WGS) entry which is preliminary data.</text>
</comment>
<protein>
    <recommendedName>
        <fullName evidence="3">Phasin protein</fullName>
    </recommendedName>
</protein>
<evidence type="ECO:0000313" key="1">
    <source>
        <dbReference type="EMBL" id="PXX75228.1"/>
    </source>
</evidence>
<reference evidence="1 2" key="1">
    <citation type="submission" date="2018-05" db="EMBL/GenBank/DDBJ databases">
        <title>Genomic Encyclopedia of Type Strains, Phase IV (KMG-IV): sequencing the most valuable type-strain genomes for metagenomic binning, comparative biology and taxonomic classification.</title>
        <authorList>
            <person name="Goeker M."/>
        </authorList>
    </citation>
    <scope>NUCLEOTIDE SEQUENCE [LARGE SCALE GENOMIC DNA]</scope>
    <source>
        <strain evidence="1 2">DSM 29661</strain>
    </source>
</reference>
<feature type="non-terminal residue" evidence="1">
    <location>
        <position position="1"/>
    </location>
</feature>
<gene>
    <name evidence="1" type="ORF">DFR34_1261</name>
</gene>
<dbReference type="EMBL" id="QJKI01000026">
    <property type="protein sequence ID" value="PXX75228.1"/>
    <property type="molecule type" value="Genomic_DNA"/>
</dbReference>
<keyword evidence="2" id="KW-1185">Reference proteome</keyword>
<proteinExistence type="predicted"/>
<name>A0A318KSL5_9NEIS</name>
<dbReference type="Proteomes" id="UP000247555">
    <property type="component" value="Unassembled WGS sequence"/>
</dbReference>
<sequence>QALTQVEIKIQPTFTQGLQQPIQDWQKSVTQAVGQADAILPFQDIFKQWGAVWAKAQDKDAPAKTGGRNAG</sequence>
<accession>A0A318KSL5</accession>
<evidence type="ECO:0000313" key="2">
    <source>
        <dbReference type="Proteomes" id="UP000247555"/>
    </source>
</evidence>